<feature type="region of interest" description="Disordered" evidence="1">
    <location>
        <begin position="1"/>
        <end position="119"/>
    </location>
</feature>
<sequence>MAAEHGLPRPGQCRAGPDHVHVGAAHHDDPALPHSTSHRHHNLPTAPPPTTTTSLNPHPAPPIPSIMDLWWPQKGHGRVFPPPQFLDRRRGGVGWGVRRRGRSSGRRGVRPAGAGRRSC</sequence>
<dbReference type="EMBL" id="MZMV01000001">
    <property type="protein sequence ID" value="OWV13649.1"/>
    <property type="molecule type" value="Genomic_DNA"/>
</dbReference>
<organism evidence="2 3">
    <name type="scientific">Micromonospora wenchangensis</name>
    <dbReference type="NCBI Taxonomy" id="1185415"/>
    <lineage>
        <taxon>Bacteria</taxon>
        <taxon>Bacillati</taxon>
        <taxon>Actinomycetota</taxon>
        <taxon>Actinomycetes</taxon>
        <taxon>Micromonosporales</taxon>
        <taxon>Micromonosporaceae</taxon>
        <taxon>Micromonospora</taxon>
    </lineage>
</organism>
<evidence type="ECO:0000313" key="3">
    <source>
        <dbReference type="Proteomes" id="UP000197174"/>
    </source>
</evidence>
<dbReference type="Proteomes" id="UP000197174">
    <property type="component" value="Unassembled WGS sequence"/>
</dbReference>
<comment type="caution">
    <text evidence="2">The sequence shown here is derived from an EMBL/GenBank/DDBJ whole genome shotgun (WGS) entry which is preliminary data.</text>
</comment>
<name>A0A246RTS9_9ACTN</name>
<evidence type="ECO:0000313" key="2">
    <source>
        <dbReference type="EMBL" id="OWV13649.1"/>
    </source>
</evidence>
<feature type="compositionally biased region" description="Basic and acidic residues" evidence="1">
    <location>
        <begin position="16"/>
        <end position="31"/>
    </location>
</feature>
<accession>A0A246RTS9</accession>
<proteinExistence type="predicted"/>
<dbReference type="AlphaFoldDB" id="A0A246RTS9"/>
<reference evidence="2 3" key="1">
    <citation type="submission" date="2017-03" db="EMBL/GenBank/DDBJ databases">
        <title>Whole genome sequence of Micromonospora wenchangensis, isolated from mangrove soil.</title>
        <authorList>
            <person name="Yang H."/>
        </authorList>
    </citation>
    <scope>NUCLEOTIDE SEQUENCE [LARGE SCALE GENOMIC DNA]</scope>
    <source>
        <strain evidence="2 3">CCTCC AA 2012002</strain>
    </source>
</reference>
<gene>
    <name evidence="2" type="ORF">B5D80_00475</name>
</gene>
<feature type="compositionally biased region" description="Basic residues" evidence="1">
    <location>
        <begin position="97"/>
        <end position="109"/>
    </location>
</feature>
<feature type="compositionally biased region" description="Low complexity" evidence="1">
    <location>
        <begin position="110"/>
        <end position="119"/>
    </location>
</feature>
<protein>
    <submittedName>
        <fullName evidence="2">Uncharacterized protein</fullName>
    </submittedName>
</protein>
<keyword evidence="3" id="KW-1185">Reference proteome</keyword>
<evidence type="ECO:0000256" key="1">
    <source>
        <dbReference type="SAM" id="MobiDB-lite"/>
    </source>
</evidence>